<evidence type="ECO:0000313" key="2">
    <source>
        <dbReference type="Proteomes" id="UP000676325"/>
    </source>
</evidence>
<dbReference type="AlphaFoldDB" id="A0A941E9W2"/>
<dbReference type="RefSeq" id="WP_212517742.1">
    <property type="nucleotide sequence ID" value="NZ_JAGSOH010000019.1"/>
</dbReference>
<dbReference type="EMBL" id="JAGSOH010000019">
    <property type="protein sequence ID" value="MBR7826593.1"/>
    <property type="molecule type" value="Genomic_DNA"/>
</dbReference>
<reference evidence="1" key="1">
    <citation type="submission" date="2021-04" db="EMBL/GenBank/DDBJ databases">
        <title>Genome based classification of Actinospica acidithermotolerans sp. nov., an actinobacterium isolated from an Indonesian hot spring.</title>
        <authorList>
            <person name="Kusuma A.B."/>
            <person name="Putra K.E."/>
            <person name="Nafisah S."/>
            <person name="Loh J."/>
            <person name="Nouioui I."/>
            <person name="Goodfellow M."/>
        </authorList>
    </citation>
    <scope>NUCLEOTIDE SEQUENCE</scope>
    <source>
        <strain evidence="1">MGRD01-02</strain>
    </source>
</reference>
<evidence type="ECO:0008006" key="3">
    <source>
        <dbReference type="Google" id="ProtNLM"/>
    </source>
</evidence>
<sequence>MTAPRTMRQFMDMTKGRALQIRGRITGRRRTEVRGELKQARAESRASAHRLARRLRHVAHW</sequence>
<accession>A0A941E9W2</accession>
<evidence type="ECO:0000313" key="1">
    <source>
        <dbReference type="EMBL" id="MBR7826593.1"/>
    </source>
</evidence>
<organism evidence="1 2">
    <name type="scientific">Actinospica acidithermotolerans</name>
    <dbReference type="NCBI Taxonomy" id="2828514"/>
    <lineage>
        <taxon>Bacteria</taxon>
        <taxon>Bacillati</taxon>
        <taxon>Actinomycetota</taxon>
        <taxon>Actinomycetes</taxon>
        <taxon>Catenulisporales</taxon>
        <taxon>Actinospicaceae</taxon>
        <taxon>Actinospica</taxon>
    </lineage>
</organism>
<dbReference type="Proteomes" id="UP000676325">
    <property type="component" value="Unassembled WGS sequence"/>
</dbReference>
<name>A0A941E9W2_9ACTN</name>
<gene>
    <name evidence="1" type="ORF">KDK95_09780</name>
</gene>
<protein>
    <recommendedName>
        <fullName evidence="3">CsbD family protein</fullName>
    </recommendedName>
</protein>
<keyword evidence="2" id="KW-1185">Reference proteome</keyword>
<comment type="caution">
    <text evidence="1">The sequence shown here is derived from an EMBL/GenBank/DDBJ whole genome shotgun (WGS) entry which is preliminary data.</text>
</comment>
<proteinExistence type="predicted"/>